<sequence>MKKWLKGLGIGVLAVGLAACGSAAEPKTDPETGKKVEVKNESKMTAQEVYSKAMEVSAEQKSMNAVMDIEQKMTIPGQDLNMDSKIKMDMDMIVDPIAMHQKMSMDMGDLGAMDMEMYMTDTGFYVNDPEMGEWIKMPKEMYDELMAQMGGETDPTLDMKMFKEFKDDFTFEQTDDEYILTLAASGDKLSGLIKELIGQAMPAEGGFSEEEAEVYENMDVKKLNVTINIDKETYYTNAFDMDMDLTMKVDGEEMHMVQKIKSVLTKINEIEEIAVPQEVIDNAVDLEEIMQEEGQE</sequence>
<name>A0ABU4GCZ9_9BACL</name>
<dbReference type="EMBL" id="JAUBDI010000014">
    <property type="protein sequence ID" value="MDW0114242.1"/>
    <property type="molecule type" value="Genomic_DNA"/>
</dbReference>
<dbReference type="Pfam" id="PF20316">
    <property type="entry name" value="DUF6612"/>
    <property type="match status" value="1"/>
</dbReference>
<evidence type="ECO:0008006" key="4">
    <source>
        <dbReference type="Google" id="ProtNLM"/>
    </source>
</evidence>
<dbReference type="RefSeq" id="WP_317945132.1">
    <property type="nucleotide sequence ID" value="NZ_JAUBDI010000014.1"/>
</dbReference>
<accession>A0ABU4GCZ9</accession>
<evidence type="ECO:0000313" key="2">
    <source>
        <dbReference type="EMBL" id="MDW0114242.1"/>
    </source>
</evidence>
<evidence type="ECO:0000256" key="1">
    <source>
        <dbReference type="SAM" id="SignalP"/>
    </source>
</evidence>
<proteinExistence type="predicted"/>
<organism evidence="2 3">
    <name type="scientific">Sporosarcina saromensis</name>
    <dbReference type="NCBI Taxonomy" id="359365"/>
    <lineage>
        <taxon>Bacteria</taxon>
        <taxon>Bacillati</taxon>
        <taxon>Bacillota</taxon>
        <taxon>Bacilli</taxon>
        <taxon>Bacillales</taxon>
        <taxon>Caryophanaceae</taxon>
        <taxon>Sporosarcina</taxon>
    </lineage>
</organism>
<dbReference type="InterPro" id="IPR046720">
    <property type="entry name" value="DUF6612"/>
</dbReference>
<comment type="caution">
    <text evidence="2">The sequence shown here is derived from an EMBL/GenBank/DDBJ whole genome shotgun (WGS) entry which is preliminary data.</text>
</comment>
<reference evidence="2 3" key="1">
    <citation type="submission" date="2023-06" db="EMBL/GenBank/DDBJ databases">
        <title>Sporosarcina sp. nov., isolated from Korean traditional fermented seafood 'Jeotgal'.</title>
        <authorList>
            <person name="Yang A.I."/>
            <person name="Shin N.-R."/>
        </authorList>
    </citation>
    <scope>NUCLEOTIDE SEQUENCE [LARGE SCALE GENOMIC DNA]</scope>
    <source>
        <strain evidence="2 3">KCTC13119</strain>
    </source>
</reference>
<feature type="chain" id="PRO_5046511429" description="Lipoprotein" evidence="1">
    <location>
        <begin position="24"/>
        <end position="296"/>
    </location>
</feature>
<keyword evidence="3" id="KW-1185">Reference proteome</keyword>
<evidence type="ECO:0000313" key="3">
    <source>
        <dbReference type="Proteomes" id="UP001282284"/>
    </source>
</evidence>
<keyword evidence="1" id="KW-0732">Signal</keyword>
<feature type="signal peptide" evidence="1">
    <location>
        <begin position="1"/>
        <end position="23"/>
    </location>
</feature>
<dbReference type="Gene3D" id="2.50.20.20">
    <property type="match status" value="1"/>
</dbReference>
<protein>
    <recommendedName>
        <fullName evidence="4">Lipoprotein</fullName>
    </recommendedName>
</protein>
<dbReference type="PROSITE" id="PS51257">
    <property type="entry name" value="PROKAR_LIPOPROTEIN"/>
    <property type="match status" value="1"/>
</dbReference>
<dbReference type="Proteomes" id="UP001282284">
    <property type="component" value="Unassembled WGS sequence"/>
</dbReference>
<gene>
    <name evidence="2" type="ORF">QT711_13680</name>
</gene>